<dbReference type="AlphaFoldDB" id="A0A6J4JIH2"/>
<sequence length="277" mass="29971">GCLRVLERILGRSAGGPRLRLAVPRAVGAPGLAGHPPALPAVRAGSHLDHHQHGGHGHRARHPLRRPLRQSVGRAAPLHPGRLHRLGLHLRLHPRGHRRLHQERGADQAPPGPDLGARVPAGVAADAAVRPQPHRLRRDAGHLPAAAGLVEPDGLPGLPPARRQRRLDRAALRNGEQPVPGSQPDHRQRRAADVLPHTHRVDLRGLPQQPEPADRRARADRRDQPRPALHRDHPAADARPELRVAPLGRRPGHHGSRLGGDHVGDAPLPHARPLLGL</sequence>
<feature type="region of interest" description="Disordered" evidence="1">
    <location>
        <begin position="99"/>
        <end position="119"/>
    </location>
</feature>
<organism evidence="2">
    <name type="scientific">uncultured Blastococcus sp</name>
    <dbReference type="NCBI Taxonomy" id="217144"/>
    <lineage>
        <taxon>Bacteria</taxon>
        <taxon>Bacillati</taxon>
        <taxon>Actinomycetota</taxon>
        <taxon>Actinomycetes</taxon>
        <taxon>Geodermatophilales</taxon>
        <taxon>Geodermatophilaceae</taxon>
        <taxon>Blastococcus</taxon>
        <taxon>environmental samples</taxon>
    </lineage>
</organism>
<protein>
    <submittedName>
        <fullName evidence="2">O-antigen export system permease protein RfbD</fullName>
    </submittedName>
</protein>
<dbReference type="EMBL" id="CADCTI010000290">
    <property type="protein sequence ID" value="CAA9278062.1"/>
    <property type="molecule type" value="Genomic_DNA"/>
</dbReference>
<evidence type="ECO:0000313" key="2">
    <source>
        <dbReference type="EMBL" id="CAA9278062.1"/>
    </source>
</evidence>
<feature type="compositionally biased region" description="Basic and acidic residues" evidence="1">
    <location>
        <begin position="212"/>
        <end position="242"/>
    </location>
</feature>
<reference evidence="2" key="1">
    <citation type="submission" date="2020-02" db="EMBL/GenBank/DDBJ databases">
        <authorList>
            <person name="Meier V. D."/>
        </authorList>
    </citation>
    <scope>NUCLEOTIDE SEQUENCE</scope>
    <source>
        <strain evidence="2">AVDCRST_MAG57</strain>
    </source>
</reference>
<evidence type="ECO:0000256" key="1">
    <source>
        <dbReference type="SAM" id="MobiDB-lite"/>
    </source>
</evidence>
<feature type="region of interest" description="Disordered" evidence="1">
    <location>
        <begin position="196"/>
        <end position="277"/>
    </location>
</feature>
<feature type="non-terminal residue" evidence="2">
    <location>
        <position position="277"/>
    </location>
</feature>
<feature type="non-terminal residue" evidence="2">
    <location>
        <position position="1"/>
    </location>
</feature>
<gene>
    <name evidence="2" type="ORF">AVDCRST_MAG57-3557</name>
</gene>
<feature type="region of interest" description="Disordered" evidence="1">
    <location>
        <begin position="171"/>
        <end position="190"/>
    </location>
</feature>
<name>A0A6J4JIH2_9ACTN</name>
<accession>A0A6J4JIH2</accession>
<proteinExistence type="predicted"/>